<dbReference type="GO" id="GO:0015180">
    <property type="term" value="F:L-alanine transmembrane transporter activity"/>
    <property type="evidence" value="ECO:0007669"/>
    <property type="project" value="TreeGrafter"/>
</dbReference>
<organism evidence="4 5">
    <name type="scientific">Xiphophorus maculatus</name>
    <name type="common">Southern platyfish</name>
    <name type="synonym">Platypoecilus maculatus</name>
    <dbReference type="NCBI Taxonomy" id="8083"/>
    <lineage>
        <taxon>Eukaryota</taxon>
        <taxon>Metazoa</taxon>
        <taxon>Chordata</taxon>
        <taxon>Craniata</taxon>
        <taxon>Vertebrata</taxon>
        <taxon>Euteleostomi</taxon>
        <taxon>Actinopterygii</taxon>
        <taxon>Neopterygii</taxon>
        <taxon>Teleostei</taxon>
        <taxon>Neoteleostei</taxon>
        <taxon>Acanthomorphata</taxon>
        <taxon>Ovalentaria</taxon>
        <taxon>Atherinomorphae</taxon>
        <taxon>Cyprinodontiformes</taxon>
        <taxon>Poeciliidae</taxon>
        <taxon>Poeciliinae</taxon>
        <taxon>Xiphophorus</taxon>
    </lineage>
</organism>
<evidence type="ECO:0000313" key="5">
    <source>
        <dbReference type="Proteomes" id="UP000002852"/>
    </source>
</evidence>
<dbReference type="GO" id="GO:0015173">
    <property type="term" value="F:aromatic amino acid transmembrane transporter activity"/>
    <property type="evidence" value="ECO:0007669"/>
    <property type="project" value="TreeGrafter"/>
</dbReference>
<dbReference type="RefSeq" id="XP_005799648.1">
    <property type="nucleotide sequence ID" value="XM_005799591.2"/>
</dbReference>
<name>M4A2F4_XIPMA</name>
<dbReference type="Gene3D" id="3.20.20.80">
    <property type="entry name" value="Glycosidases"/>
    <property type="match status" value="1"/>
</dbReference>
<dbReference type="GeneID" id="102232531"/>
<dbReference type="AlphaFoldDB" id="M4A2F4"/>
<dbReference type="Pfam" id="PF16028">
    <property type="entry name" value="SLC3A2_N"/>
    <property type="match status" value="1"/>
</dbReference>
<dbReference type="InterPro" id="IPR017853">
    <property type="entry name" value="GH"/>
</dbReference>
<dbReference type="PANTHER" id="PTHR46673">
    <property type="entry name" value="4F2 CELL-SURFACE ANTIGEN HEAVY CHAIN"/>
    <property type="match status" value="1"/>
</dbReference>
<sequence length="492" mass="54221">MNKDTEMDLEEVKLNTVDQEKQPIAGDGPSLAGEKNGSVKLKIPDEDVTFTGLSKEELMKVAGTPGWVRTRWVLLVLFWLGWVGMLAGAIVIIVQAPRCKPIPEMHWWNEGPLYQIPSLEDFSDGLKGLEGKLDQLNQLKVKGLVLGPFHAVQKDQANSLDLEKILLNHGTEKELEAVLLKAKKKGISVVVDLTPNYEGANPWFSAIDDEVMEKVRKAAERWINLGVDGIKVSDLRSASSFNDWQSLRTVVQGNHTVGKARALIGAVEEASADEVARLINTTGVDIILPNLLSSSDNGMARIKAVDVLHSQQSSVGWGLGASKLEPLSKAATSSDLQRLYHLLLFTLPGIPVFTYGDELGLQLNGTDWPKMVWEINANQTESRTWFKSLSDLRGKERSLLHGDYYPLNSSATSLTFLRVWDQSERYITAVNWGEKPAEIKITLPPSEGVTLPDTAEVKMSTDENLAVQSSVSLEKFTIGPEKAVILQFPFTG</sequence>
<dbReference type="GO" id="GO:0016324">
    <property type="term" value="C:apical plasma membrane"/>
    <property type="evidence" value="ECO:0007669"/>
    <property type="project" value="TreeGrafter"/>
</dbReference>
<reference evidence="4" key="3">
    <citation type="submission" date="2025-08" db="UniProtKB">
        <authorList>
            <consortium name="Ensembl"/>
        </authorList>
    </citation>
    <scope>IDENTIFICATION</scope>
    <source>
        <strain evidence="4">JP 163 A</strain>
    </source>
</reference>
<keyword evidence="1" id="KW-1133">Transmembrane helix</keyword>
<dbReference type="eggNOG" id="KOG0471">
    <property type="taxonomic scope" value="Eukaryota"/>
</dbReference>
<evidence type="ECO:0000256" key="1">
    <source>
        <dbReference type="SAM" id="Phobius"/>
    </source>
</evidence>
<dbReference type="GO" id="GO:0015823">
    <property type="term" value="P:phenylalanine transport"/>
    <property type="evidence" value="ECO:0007669"/>
    <property type="project" value="TreeGrafter"/>
</dbReference>
<dbReference type="InterPro" id="IPR042280">
    <property type="entry name" value="SLC3A2"/>
</dbReference>
<dbReference type="Proteomes" id="UP000002852">
    <property type="component" value="Unassembled WGS sequence"/>
</dbReference>
<dbReference type="InterPro" id="IPR006047">
    <property type="entry name" value="GH13_cat_dom"/>
</dbReference>
<dbReference type="CTD" id="796322"/>
<protein>
    <submittedName>
        <fullName evidence="4">Solute carrier family 3 member 2a</fullName>
    </submittedName>
</protein>
<dbReference type="Pfam" id="PF00128">
    <property type="entry name" value="Alpha-amylase"/>
    <property type="match status" value="1"/>
</dbReference>
<dbReference type="InterPro" id="IPR031984">
    <property type="entry name" value="SLC3A2_N"/>
</dbReference>
<dbReference type="GO" id="GO:1904273">
    <property type="term" value="P:L-alanine import across plasma membrane"/>
    <property type="evidence" value="ECO:0007669"/>
    <property type="project" value="TreeGrafter"/>
</dbReference>
<dbReference type="SUPFAM" id="SSF51445">
    <property type="entry name" value="(Trans)glycosidases"/>
    <property type="match status" value="1"/>
</dbReference>
<proteinExistence type="predicted"/>
<dbReference type="InParanoid" id="M4A2F4"/>
<dbReference type="PANTHER" id="PTHR46673:SF3">
    <property type="entry name" value="SOLUTE CARRIER FAMILY 3 (AMINO ACID TRANSPORTER HEAVY CHAIN), MEMBER 2A-RELATED"/>
    <property type="match status" value="1"/>
</dbReference>
<dbReference type="Gene3D" id="2.60.40.1180">
    <property type="entry name" value="Golgi alpha-mannosidase II"/>
    <property type="match status" value="1"/>
</dbReference>
<reference evidence="4" key="4">
    <citation type="submission" date="2025-09" db="UniProtKB">
        <authorList>
            <consortium name="Ensembl"/>
        </authorList>
    </citation>
    <scope>IDENTIFICATION</scope>
    <source>
        <strain evidence="4">JP 163 A</strain>
    </source>
</reference>
<feature type="transmembrane region" description="Helical" evidence="1">
    <location>
        <begin position="72"/>
        <end position="94"/>
    </location>
</feature>
<keyword evidence="5" id="KW-1185">Reference proteome</keyword>
<reference evidence="5" key="1">
    <citation type="submission" date="2012-01" db="EMBL/GenBank/DDBJ databases">
        <authorList>
            <person name="Walter R."/>
            <person name="Schartl M."/>
            <person name="Warren W."/>
        </authorList>
    </citation>
    <scope>NUCLEOTIDE SEQUENCE [LARGE SCALE GENOMIC DNA]</scope>
    <source>
        <strain evidence="5">JP 163 A</strain>
    </source>
</reference>
<dbReference type="OrthoDB" id="1740265at2759"/>
<evidence type="ECO:0000259" key="2">
    <source>
        <dbReference type="Pfam" id="PF00128"/>
    </source>
</evidence>
<dbReference type="InterPro" id="IPR013780">
    <property type="entry name" value="Glyco_hydro_b"/>
</dbReference>
<evidence type="ECO:0000259" key="3">
    <source>
        <dbReference type="Pfam" id="PF16028"/>
    </source>
</evidence>
<dbReference type="STRING" id="8083.ENSXMAP00000008648"/>
<keyword evidence="1" id="KW-0812">Transmembrane</keyword>
<evidence type="ECO:0000313" key="4">
    <source>
        <dbReference type="Ensembl" id="ENSXMAP00000008648.1"/>
    </source>
</evidence>
<accession>M4A2F4</accession>
<dbReference type="GO" id="GO:0016323">
    <property type="term" value="C:basolateral plasma membrane"/>
    <property type="evidence" value="ECO:0007669"/>
    <property type="project" value="TreeGrafter"/>
</dbReference>
<keyword evidence="1" id="KW-0472">Membrane</keyword>
<feature type="domain" description="Glycosyl hydrolase family 13 catalytic" evidence="2">
    <location>
        <begin position="126"/>
        <end position="207"/>
    </location>
</feature>
<dbReference type="GO" id="GO:1903801">
    <property type="term" value="P:L-leucine import across plasma membrane"/>
    <property type="evidence" value="ECO:0007669"/>
    <property type="project" value="TreeGrafter"/>
</dbReference>
<feature type="domain" description="Solute carrier family 3 member 2 N-terminal" evidence="3">
    <location>
        <begin position="40"/>
        <end position="114"/>
    </location>
</feature>
<dbReference type="GO" id="GO:0015190">
    <property type="term" value="F:L-leucine transmembrane transporter activity"/>
    <property type="evidence" value="ECO:0007669"/>
    <property type="project" value="TreeGrafter"/>
</dbReference>
<dbReference type="Ensembl" id="ENSXMAT00000008661.2">
    <property type="protein sequence ID" value="ENSXMAP00000008648.1"/>
    <property type="gene ID" value="ENSXMAG00000008626.2"/>
</dbReference>
<dbReference type="GO" id="GO:0005975">
    <property type="term" value="P:carbohydrate metabolic process"/>
    <property type="evidence" value="ECO:0007669"/>
    <property type="project" value="InterPro"/>
</dbReference>
<reference evidence="5" key="2">
    <citation type="journal article" date="2013" name="Nat. Genet.">
        <title>The genome of the platyfish, Xiphophorus maculatus, provides insights into evolutionary adaptation and several complex traits.</title>
        <authorList>
            <person name="Schartl M."/>
            <person name="Walter R.B."/>
            <person name="Shen Y."/>
            <person name="Garcia T."/>
            <person name="Catchen J."/>
            <person name="Amores A."/>
            <person name="Braasch I."/>
            <person name="Chalopin D."/>
            <person name="Volff J.N."/>
            <person name="Lesch K.P."/>
            <person name="Bisazza A."/>
            <person name="Minx P."/>
            <person name="Hillier L."/>
            <person name="Wilson R.K."/>
            <person name="Fuerstenberg S."/>
            <person name="Boore J."/>
            <person name="Searle S."/>
            <person name="Postlethwait J.H."/>
            <person name="Warren W.C."/>
        </authorList>
    </citation>
    <scope>NUCLEOTIDE SEQUENCE [LARGE SCALE GENOMIC DNA]</scope>
    <source>
        <strain evidence="5">JP 163 A</strain>
    </source>
</reference>
<dbReference type="GeneTree" id="ENSGT00940000156646"/>
<dbReference type="OMA" id="WGTAPET"/>
<dbReference type="HOGENOM" id="CLU_006462_9_0_1"/>
<dbReference type="KEGG" id="xma:102232531"/>